<protein>
    <submittedName>
        <fullName evidence="2">PilZ domain-containing protein</fullName>
    </submittedName>
</protein>
<evidence type="ECO:0000313" key="2">
    <source>
        <dbReference type="EMBL" id="MCE5168928.1"/>
    </source>
</evidence>
<evidence type="ECO:0000313" key="3">
    <source>
        <dbReference type="Proteomes" id="UP001199916"/>
    </source>
</evidence>
<feature type="domain" description="PilZ" evidence="1">
    <location>
        <begin position="8"/>
        <end position="115"/>
    </location>
</feature>
<accession>A0ABS8YAH2</accession>
<dbReference type="RefSeq" id="WP_019422655.1">
    <property type="nucleotide sequence ID" value="NZ_JAJNBZ010000003.1"/>
</dbReference>
<keyword evidence="3" id="KW-1185">Reference proteome</keyword>
<dbReference type="Proteomes" id="UP001199916">
    <property type="component" value="Unassembled WGS sequence"/>
</dbReference>
<dbReference type="Gene3D" id="2.40.10.220">
    <property type="entry name" value="predicted glycosyltransferase like domains"/>
    <property type="match status" value="1"/>
</dbReference>
<sequence length="152" mass="17654">MEHSEPKEQRNYVRLHMNETIIARMSIEQVNGVSVNSRSKPVLITELSPGGLRMLTHLELPSSSHYLLGFQLMIKQVEMKLNGHVVWRDADESQFRYGISLRLTASERRALISLLNMYLTTLCPDQLKIHELYKSMSLYYLHTSKQHLDQSI</sequence>
<reference evidence="2 3" key="1">
    <citation type="submission" date="2021-11" db="EMBL/GenBank/DDBJ databases">
        <title>Draft genome sequence of Paenibacillus profundus YoMME, a new Gram-positive bacteria with exoelectrogenic properties.</title>
        <authorList>
            <person name="Hubenova Y."/>
            <person name="Hubenova E."/>
            <person name="Manasiev Y."/>
            <person name="Peykov S."/>
            <person name="Mitov M."/>
        </authorList>
    </citation>
    <scope>NUCLEOTIDE SEQUENCE [LARGE SCALE GENOMIC DNA]</scope>
    <source>
        <strain evidence="2 3">YoMME</strain>
    </source>
</reference>
<dbReference type="EMBL" id="JAJNBZ010000003">
    <property type="protein sequence ID" value="MCE5168928.1"/>
    <property type="molecule type" value="Genomic_DNA"/>
</dbReference>
<evidence type="ECO:0000259" key="1">
    <source>
        <dbReference type="Pfam" id="PF07238"/>
    </source>
</evidence>
<dbReference type="Pfam" id="PF07238">
    <property type="entry name" value="PilZ"/>
    <property type="match status" value="1"/>
</dbReference>
<comment type="caution">
    <text evidence="2">The sequence shown here is derived from an EMBL/GenBank/DDBJ whole genome shotgun (WGS) entry which is preliminary data.</text>
</comment>
<organism evidence="2 3">
    <name type="scientific">Paenibacillus profundus</name>
    <dbReference type="NCBI Taxonomy" id="1173085"/>
    <lineage>
        <taxon>Bacteria</taxon>
        <taxon>Bacillati</taxon>
        <taxon>Bacillota</taxon>
        <taxon>Bacilli</taxon>
        <taxon>Bacillales</taxon>
        <taxon>Paenibacillaceae</taxon>
        <taxon>Paenibacillus</taxon>
    </lineage>
</organism>
<proteinExistence type="predicted"/>
<dbReference type="InterPro" id="IPR009875">
    <property type="entry name" value="PilZ_domain"/>
</dbReference>
<gene>
    <name evidence="2" type="ORF">LQV63_06355</name>
</gene>
<name>A0ABS8YAH2_9BACL</name>